<sequence>MSCQKQTVKERPIIFSGEMVRAILDGRKTQTRRVIKPQPILVDNGRTWDWPKIVKRVGGHDVSAASWAANLQHPDLGDDCFFRRGQILWVRETWASSGLLDYVKPRNLVAGFPCQFRAGGSSIDDRDDLVNPGKWRPSIHMPRWASRITLEVIDVRVERVQDISEEDILAEGVRIPVSEDRKPLICVSGEYAAANYLPGKIREAKSKDIIRAYFASFWDSLNAKRGHSWESNPWVWVIEFKRAQEAEGACAKTRDVIGS</sequence>
<dbReference type="AlphaFoldDB" id="A0A0F9M1W3"/>
<comment type="caution">
    <text evidence="1">The sequence shown here is derived from an EMBL/GenBank/DDBJ whole genome shotgun (WGS) entry which is preliminary data.</text>
</comment>
<gene>
    <name evidence="1" type="ORF">LCGC14_1209810</name>
</gene>
<reference evidence="1" key="1">
    <citation type="journal article" date="2015" name="Nature">
        <title>Complex archaea that bridge the gap between prokaryotes and eukaryotes.</title>
        <authorList>
            <person name="Spang A."/>
            <person name="Saw J.H."/>
            <person name="Jorgensen S.L."/>
            <person name="Zaremba-Niedzwiedzka K."/>
            <person name="Martijn J."/>
            <person name="Lind A.E."/>
            <person name="van Eijk R."/>
            <person name="Schleper C."/>
            <person name="Guy L."/>
            <person name="Ettema T.J."/>
        </authorList>
    </citation>
    <scope>NUCLEOTIDE SEQUENCE</scope>
</reference>
<name>A0A0F9M1W3_9ZZZZ</name>
<proteinExistence type="predicted"/>
<protein>
    <recommendedName>
        <fullName evidence="2">Morphogenetic protein</fullName>
    </recommendedName>
</protein>
<evidence type="ECO:0000313" key="1">
    <source>
        <dbReference type="EMBL" id="KKM93306.1"/>
    </source>
</evidence>
<dbReference type="EMBL" id="LAZR01006284">
    <property type="protein sequence ID" value="KKM93306.1"/>
    <property type="molecule type" value="Genomic_DNA"/>
</dbReference>
<organism evidence="1">
    <name type="scientific">marine sediment metagenome</name>
    <dbReference type="NCBI Taxonomy" id="412755"/>
    <lineage>
        <taxon>unclassified sequences</taxon>
        <taxon>metagenomes</taxon>
        <taxon>ecological metagenomes</taxon>
    </lineage>
</organism>
<evidence type="ECO:0008006" key="2">
    <source>
        <dbReference type="Google" id="ProtNLM"/>
    </source>
</evidence>
<accession>A0A0F9M1W3</accession>